<dbReference type="OrthoDB" id="7676871at2"/>
<protein>
    <submittedName>
        <fullName evidence="1">Uncharacterized protein</fullName>
    </submittedName>
</protein>
<keyword evidence="2" id="KW-1185">Reference proteome</keyword>
<accession>A0A2N5XPM7</accession>
<comment type="caution">
    <text evidence="1">The sequence shown here is derived from an EMBL/GenBank/DDBJ whole genome shotgun (WGS) entry which is preliminary data.</text>
</comment>
<gene>
    <name evidence="1" type="ORF">C0081_16410</name>
</gene>
<evidence type="ECO:0000313" key="1">
    <source>
        <dbReference type="EMBL" id="PLW76453.1"/>
    </source>
</evidence>
<dbReference type="AlphaFoldDB" id="A0A2N5XPM7"/>
<dbReference type="Proteomes" id="UP000234881">
    <property type="component" value="Unassembled WGS sequence"/>
</dbReference>
<dbReference type="EMBL" id="PKUQ01000031">
    <property type="protein sequence ID" value="PLW76453.1"/>
    <property type="molecule type" value="Genomic_DNA"/>
</dbReference>
<proteinExistence type="predicted"/>
<sequence length="160" mass="18133">MDTSQTNVMQFPSDKAKIELAIDQAIAVADEIILLAEEENRRLESGRPVQMQDLLERKSKLVAEFSAFFKSFNQNREAFLFASDEKFNILQDRVQSLAQIIFQNASSLTKAANANERRIKTIMRAVRENQQHAALTSYGDRGQQAYGSVQPVSIKRSHEV</sequence>
<evidence type="ECO:0000313" key="2">
    <source>
        <dbReference type="Proteomes" id="UP000234881"/>
    </source>
</evidence>
<organism evidence="1 2">
    <name type="scientific">Cohaesibacter celericrescens</name>
    <dbReference type="NCBI Taxonomy" id="2067669"/>
    <lineage>
        <taxon>Bacteria</taxon>
        <taxon>Pseudomonadati</taxon>
        <taxon>Pseudomonadota</taxon>
        <taxon>Alphaproteobacteria</taxon>
        <taxon>Hyphomicrobiales</taxon>
        <taxon>Cohaesibacteraceae</taxon>
    </lineage>
</organism>
<name>A0A2N5XPM7_9HYPH</name>
<reference evidence="1 2" key="1">
    <citation type="submission" date="2018-01" db="EMBL/GenBank/DDBJ databases">
        <title>The draft genome sequence of Cohaesibacter sp. H1304.</title>
        <authorList>
            <person name="Wang N.-N."/>
            <person name="Du Z.-J."/>
        </authorList>
    </citation>
    <scope>NUCLEOTIDE SEQUENCE [LARGE SCALE GENOMIC DNA]</scope>
    <source>
        <strain evidence="1 2">H1304</strain>
    </source>
</reference>